<accession>A0A9Q0NRD9</accession>
<dbReference type="Gene3D" id="3.30.479.20">
    <property type="entry name" value="Elongation factor Ts, dimerisation domain"/>
    <property type="match status" value="2"/>
</dbReference>
<proteinExistence type="inferred from homology"/>
<organism evidence="6 7">
    <name type="scientific">Salix viminalis</name>
    <name type="common">Common osier</name>
    <name type="synonym">Basket willow</name>
    <dbReference type="NCBI Taxonomy" id="40686"/>
    <lineage>
        <taxon>Eukaryota</taxon>
        <taxon>Viridiplantae</taxon>
        <taxon>Streptophyta</taxon>
        <taxon>Embryophyta</taxon>
        <taxon>Tracheophyta</taxon>
        <taxon>Spermatophyta</taxon>
        <taxon>Magnoliopsida</taxon>
        <taxon>eudicotyledons</taxon>
        <taxon>Gunneridae</taxon>
        <taxon>Pentapetalae</taxon>
        <taxon>rosids</taxon>
        <taxon>fabids</taxon>
        <taxon>Malpighiales</taxon>
        <taxon>Salicaceae</taxon>
        <taxon>Saliceae</taxon>
        <taxon>Salix</taxon>
    </lineage>
</organism>
<sequence>MALCRNVKGPLSRMLAIRPGVCYGQSYSTAATATPFYQSADDKTAFRYAFGVLSRQFSSQTPPAAAVQMNLIRQLRERTSAPIKDVKDSLVQCNWDIEAAQTDLRKRGKASAMKKAGRIATEGLLALAQNEGKGCLQALTLAKQALLVENGSQLVSGVHPVGLESLEELKFNLEHPKISGDTTVHNAITEVAAMMGENVRLRRGFVMSAPSSGVLSTYLHTSPQPGLGRIAGLLSLEIEDGNSPLDALQRVGSELAVHLVAAKPLFLTKESVSSDALENEREILKSQAESTGKSQMAIEKMVEGRLRKYYEEVVLVEQKFVMNDTVNVKTLISNLSKEVGSPVKIGNFFRMEVGEGIQREEASSGDEPVAQAA</sequence>
<dbReference type="PANTHER" id="PTHR11741">
    <property type="entry name" value="ELONGATION FACTOR TS"/>
    <property type="match status" value="1"/>
</dbReference>
<dbReference type="FunFam" id="1.10.8.10:FF:000001">
    <property type="entry name" value="Elongation factor Ts"/>
    <property type="match status" value="1"/>
</dbReference>
<dbReference type="GO" id="GO:0003746">
    <property type="term" value="F:translation elongation factor activity"/>
    <property type="evidence" value="ECO:0007669"/>
    <property type="project" value="UniProtKB-UniRule"/>
</dbReference>
<dbReference type="InterPro" id="IPR036402">
    <property type="entry name" value="EF-Ts_dimer_sf"/>
</dbReference>
<protein>
    <recommendedName>
        <fullName evidence="4">Elongation factor Ts, mitochondrial</fullName>
        <shortName evidence="4">EF-Ts</shortName>
        <shortName evidence="4">EF-TsMt</shortName>
    </recommendedName>
</protein>
<comment type="subcellular location">
    <subcellularLocation>
        <location evidence="4">Mitochondrion</location>
    </subcellularLocation>
</comment>
<evidence type="ECO:0000256" key="4">
    <source>
        <dbReference type="HAMAP-Rule" id="MF_03135"/>
    </source>
</evidence>
<dbReference type="SUPFAM" id="SSF46934">
    <property type="entry name" value="UBA-like"/>
    <property type="match status" value="1"/>
</dbReference>
<dbReference type="FunFam" id="1.10.286.20:FF:000001">
    <property type="entry name" value="Elongation factor Ts"/>
    <property type="match status" value="1"/>
</dbReference>
<dbReference type="AlphaFoldDB" id="A0A9Q0NRD9"/>
<dbReference type="HAMAP" id="MF_00050">
    <property type="entry name" value="EF_Ts"/>
    <property type="match status" value="1"/>
</dbReference>
<reference evidence="6" key="1">
    <citation type="submission" date="2022-11" db="EMBL/GenBank/DDBJ databases">
        <authorList>
            <person name="Hyden B.L."/>
            <person name="Feng K."/>
            <person name="Yates T."/>
            <person name="Jawdy S."/>
            <person name="Smart L.B."/>
            <person name="Muchero W."/>
        </authorList>
    </citation>
    <scope>NUCLEOTIDE SEQUENCE</scope>
    <source>
        <tissue evidence="6">Shoot tip</tissue>
    </source>
</reference>
<feature type="domain" description="Translation elongation factor EFTs/EF1B dimerisation" evidence="5">
    <location>
        <begin position="172"/>
        <end position="355"/>
    </location>
</feature>
<evidence type="ECO:0000313" key="6">
    <source>
        <dbReference type="EMBL" id="KAJ6674502.1"/>
    </source>
</evidence>
<comment type="caution">
    <text evidence="6">The sequence shown here is derived from an EMBL/GenBank/DDBJ whole genome shotgun (WGS) entry which is preliminary data.</text>
</comment>
<evidence type="ECO:0000259" key="5">
    <source>
        <dbReference type="Pfam" id="PF00889"/>
    </source>
</evidence>
<evidence type="ECO:0000256" key="2">
    <source>
        <dbReference type="ARBA" id="ARBA00022768"/>
    </source>
</evidence>
<dbReference type="PANTHER" id="PTHR11741:SF0">
    <property type="entry name" value="ELONGATION FACTOR TS, MITOCHONDRIAL"/>
    <property type="match status" value="1"/>
</dbReference>
<keyword evidence="7" id="KW-1185">Reference proteome</keyword>
<reference evidence="6" key="2">
    <citation type="journal article" date="2023" name="Int. J. Mol. Sci.">
        <title>De Novo Assembly and Annotation of 11 Diverse Shrub Willow (Salix) Genomes Reveals Novel Gene Organization in Sex-Linked Regions.</title>
        <authorList>
            <person name="Hyden B."/>
            <person name="Feng K."/>
            <person name="Yates T.B."/>
            <person name="Jawdy S."/>
            <person name="Cereghino C."/>
            <person name="Smart L.B."/>
            <person name="Muchero W."/>
        </authorList>
    </citation>
    <scope>NUCLEOTIDE SEQUENCE [LARGE SCALE GENOMIC DNA]</scope>
    <source>
        <tissue evidence="6">Shoot tip</tissue>
    </source>
</reference>
<dbReference type="InterPro" id="IPR009060">
    <property type="entry name" value="UBA-like_sf"/>
</dbReference>
<evidence type="ECO:0000256" key="3">
    <source>
        <dbReference type="ARBA" id="ARBA00022917"/>
    </source>
</evidence>
<dbReference type="Pfam" id="PF00889">
    <property type="entry name" value="EF_TS"/>
    <property type="match status" value="1"/>
</dbReference>
<dbReference type="InterPro" id="IPR014039">
    <property type="entry name" value="Transl_elong_EFTs/EF1B_dimer"/>
</dbReference>
<keyword evidence="3 4" id="KW-0648">Protein biosynthesis</keyword>
<dbReference type="GO" id="GO:0070125">
    <property type="term" value="P:mitochondrial translational elongation"/>
    <property type="evidence" value="ECO:0007669"/>
    <property type="project" value="TreeGrafter"/>
</dbReference>
<gene>
    <name evidence="4" type="primary">EFTS</name>
    <name evidence="6" type="ORF">OIU85_010750</name>
</gene>
<evidence type="ECO:0000256" key="1">
    <source>
        <dbReference type="ARBA" id="ARBA00005532"/>
    </source>
</evidence>
<dbReference type="CDD" id="cd14275">
    <property type="entry name" value="UBA_EF-Ts"/>
    <property type="match status" value="1"/>
</dbReference>
<dbReference type="SUPFAM" id="SSF54713">
    <property type="entry name" value="Elongation factor Ts (EF-Ts), dimerisation domain"/>
    <property type="match status" value="1"/>
</dbReference>
<dbReference type="InterPro" id="IPR001816">
    <property type="entry name" value="Transl_elong_EFTs/EF1B"/>
</dbReference>
<dbReference type="Gene3D" id="1.10.286.20">
    <property type="match status" value="1"/>
</dbReference>
<name>A0A9Q0NRD9_SALVM</name>
<dbReference type="EMBL" id="JAPFFL010000016">
    <property type="protein sequence ID" value="KAJ6674502.1"/>
    <property type="molecule type" value="Genomic_DNA"/>
</dbReference>
<dbReference type="GO" id="GO:0005739">
    <property type="term" value="C:mitochondrion"/>
    <property type="evidence" value="ECO:0007669"/>
    <property type="project" value="UniProtKB-SubCell"/>
</dbReference>
<comment type="similarity">
    <text evidence="1 4">Belongs to the EF-Ts family.</text>
</comment>
<dbReference type="Gene3D" id="1.10.8.10">
    <property type="entry name" value="DNA helicase RuvA subunit, C-terminal domain"/>
    <property type="match status" value="1"/>
</dbReference>
<dbReference type="OrthoDB" id="277235at2759"/>
<evidence type="ECO:0000313" key="7">
    <source>
        <dbReference type="Proteomes" id="UP001151529"/>
    </source>
</evidence>
<comment type="function">
    <text evidence="4">Associates with the EF-Tu.GDP complex and induces the exchange of GDP to GTP. It remains bound to the aminoacyl-tRNA.EF-Tu.GTP complex up to the GTP hydrolysis stage on the ribosome.</text>
</comment>
<keyword evidence="4" id="KW-0496">Mitochondrion</keyword>
<dbReference type="NCBIfam" id="TIGR00116">
    <property type="entry name" value="tsf"/>
    <property type="match status" value="1"/>
</dbReference>
<dbReference type="Proteomes" id="UP001151529">
    <property type="component" value="Chromosome 14"/>
</dbReference>
<keyword evidence="2 4" id="KW-0251">Elongation factor</keyword>